<dbReference type="EMBL" id="QGDC01000001">
    <property type="protein sequence ID" value="RCH56553.1"/>
    <property type="molecule type" value="Genomic_DNA"/>
</dbReference>
<dbReference type="OrthoDB" id="675330at2"/>
<evidence type="ECO:0000256" key="1">
    <source>
        <dbReference type="SAM" id="SignalP"/>
    </source>
</evidence>
<name>A0A367GV59_9SPHI</name>
<organism evidence="2 3">
    <name type="scientific">Mucilaginibacter hurinus</name>
    <dbReference type="NCBI Taxonomy" id="2201324"/>
    <lineage>
        <taxon>Bacteria</taxon>
        <taxon>Pseudomonadati</taxon>
        <taxon>Bacteroidota</taxon>
        <taxon>Sphingobacteriia</taxon>
        <taxon>Sphingobacteriales</taxon>
        <taxon>Sphingobacteriaceae</taxon>
        <taxon>Mucilaginibacter</taxon>
    </lineage>
</organism>
<feature type="signal peptide" evidence="1">
    <location>
        <begin position="1"/>
        <end position="23"/>
    </location>
</feature>
<keyword evidence="3" id="KW-1185">Reference proteome</keyword>
<comment type="caution">
    <text evidence="2">The sequence shown here is derived from an EMBL/GenBank/DDBJ whole genome shotgun (WGS) entry which is preliminary data.</text>
</comment>
<dbReference type="AlphaFoldDB" id="A0A367GV59"/>
<sequence>MNKLAKFICFIIFVLGVSYHAFAQVPGAAQGLRDNYQHRGTTGKQPGSRLALIKKEFLSKQLNLTPEESKKFWPLYRQYQQQLINIRRLKRLNSSDAQANGTEQLKKELYYETEMVNIRKRYQEEFLKILSAEKVSELYKSEREFNDEVIKQLSERSERAGN</sequence>
<accession>A0A367GV59</accession>
<protein>
    <recommendedName>
        <fullName evidence="4">Sensor of ECF-type sigma factor</fullName>
    </recommendedName>
</protein>
<proteinExistence type="predicted"/>
<reference evidence="2 3" key="1">
    <citation type="submission" date="2018-05" db="EMBL/GenBank/DDBJ databases">
        <title>Mucilaginibacter hurinus sp. nov., isolated from briquette warehouse soil.</title>
        <authorList>
            <person name="Choi L."/>
        </authorList>
    </citation>
    <scope>NUCLEOTIDE SEQUENCE [LARGE SCALE GENOMIC DNA]</scope>
    <source>
        <strain evidence="2 3">ZR32</strain>
    </source>
</reference>
<feature type="chain" id="PRO_5016662091" description="Sensor of ECF-type sigma factor" evidence="1">
    <location>
        <begin position="24"/>
        <end position="162"/>
    </location>
</feature>
<dbReference type="RefSeq" id="WP_114003450.1">
    <property type="nucleotide sequence ID" value="NZ_QGDC01000001.1"/>
</dbReference>
<evidence type="ECO:0000313" key="3">
    <source>
        <dbReference type="Proteomes" id="UP000253209"/>
    </source>
</evidence>
<evidence type="ECO:0008006" key="4">
    <source>
        <dbReference type="Google" id="ProtNLM"/>
    </source>
</evidence>
<dbReference type="Proteomes" id="UP000253209">
    <property type="component" value="Unassembled WGS sequence"/>
</dbReference>
<gene>
    <name evidence="2" type="ORF">DJ568_01455</name>
</gene>
<keyword evidence="1" id="KW-0732">Signal</keyword>
<evidence type="ECO:0000313" key="2">
    <source>
        <dbReference type="EMBL" id="RCH56553.1"/>
    </source>
</evidence>